<dbReference type="OrthoDB" id="3514520at2"/>
<dbReference type="InterPro" id="IPR032466">
    <property type="entry name" value="Metal_Hydrolase"/>
</dbReference>
<keyword evidence="2" id="KW-1185">Reference proteome</keyword>
<organism evidence="1 2">
    <name type="scientific">Actinopolyspora mzabensis</name>
    <dbReference type="NCBI Taxonomy" id="995066"/>
    <lineage>
        <taxon>Bacteria</taxon>
        <taxon>Bacillati</taxon>
        <taxon>Actinomycetota</taxon>
        <taxon>Actinomycetes</taxon>
        <taxon>Actinopolysporales</taxon>
        <taxon>Actinopolysporaceae</taxon>
        <taxon>Actinopolyspora</taxon>
    </lineage>
</organism>
<sequence length="347" mass="37178">MTEYRWLLADSAWWGQDTWWGRCALPLHGGLPAGPPRARDQVPESARATRLPGTLLPGLHDAHVHSGLVELRKVRAGGIARVDDLGSGPTRIAELLAHEDPSLPVCRFAGAMLTAPGGYPSTRDWAQPDLYRQVTSGRDARLAVAEQRDLGAKSIKITLHTRAGPVLEDDVLRVIVDTAHEHGLDVVAHAEGADTFATVLSHGVDRLAHVPWTERVDEAALAAARDMVWISTLDIHGHGHHTAELECAQDNLRRFREHGGTVRYGTDLGNGPLPLGVNAREITAMQQAGMSVDDVLLAMTDPDLCAPPCVIPEGLDADPAGLATALSTARVVGDTVGEDLGKDRAHD</sequence>
<gene>
    <name evidence="1" type="ORF">SAMN04487820_103296</name>
</gene>
<dbReference type="PANTHER" id="PTHR43135:SF3">
    <property type="entry name" value="ALPHA-D-RIBOSE 1-METHYLPHOSPHONATE 5-TRIPHOSPHATE DIPHOSPHATASE"/>
    <property type="match status" value="1"/>
</dbReference>
<evidence type="ECO:0000313" key="1">
    <source>
        <dbReference type="EMBL" id="SDJ98715.1"/>
    </source>
</evidence>
<reference evidence="2" key="1">
    <citation type="submission" date="2016-10" db="EMBL/GenBank/DDBJ databases">
        <authorList>
            <person name="Varghese N."/>
            <person name="Submissions S."/>
        </authorList>
    </citation>
    <scope>NUCLEOTIDE SEQUENCE [LARGE SCALE GENOMIC DNA]</scope>
    <source>
        <strain evidence="2">DSM 45460</strain>
    </source>
</reference>
<dbReference type="RefSeq" id="WP_092627076.1">
    <property type="nucleotide sequence ID" value="NZ_FNFM01000003.1"/>
</dbReference>
<evidence type="ECO:0000313" key="2">
    <source>
        <dbReference type="Proteomes" id="UP000199213"/>
    </source>
</evidence>
<protein>
    <submittedName>
        <fullName evidence="1">Imidazolonepropionase</fullName>
    </submittedName>
</protein>
<name>A0A1G8Y916_ACTMZ</name>
<dbReference type="SUPFAM" id="SSF51556">
    <property type="entry name" value="Metallo-dependent hydrolases"/>
    <property type="match status" value="1"/>
</dbReference>
<dbReference type="InterPro" id="IPR051781">
    <property type="entry name" value="Metallo-dep_Hydrolase"/>
</dbReference>
<dbReference type="AlphaFoldDB" id="A0A1G8Y916"/>
<accession>A0A1G8Y916</accession>
<proteinExistence type="predicted"/>
<dbReference type="Proteomes" id="UP000199213">
    <property type="component" value="Unassembled WGS sequence"/>
</dbReference>
<dbReference type="Gene3D" id="3.20.20.140">
    <property type="entry name" value="Metal-dependent hydrolases"/>
    <property type="match status" value="1"/>
</dbReference>
<dbReference type="PANTHER" id="PTHR43135">
    <property type="entry name" value="ALPHA-D-RIBOSE 1-METHYLPHOSPHONATE 5-TRIPHOSPHATE DIPHOSPHATASE"/>
    <property type="match status" value="1"/>
</dbReference>
<dbReference type="EMBL" id="FNFM01000003">
    <property type="protein sequence ID" value="SDJ98715.1"/>
    <property type="molecule type" value="Genomic_DNA"/>
</dbReference>